<sequence>MSCIRYRCCVKGTRAIGQAPVYCWSFSILTGKENRLPDACREVYLLHREQGLSHREIAARLKVSVSMVEKHMSKAMRLLSNELLSDYALILLLVTARGLTR</sequence>
<dbReference type="SUPFAM" id="SSF88659">
    <property type="entry name" value="Sigma3 and sigma4 domains of RNA polymerase sigma factors"/>
    <property type="match status" value="1"/>
</dbReference>
<proteinExistence type="predicted"/>
<dbReference type="InterPro" id="IPR013249">
    <property type="entry name" value="RNA_pol_sigma70_r4_t2"/>
</dbReference>
<protein>
    <recommendedName>
        <fullName evidence="1">RNA polymerase sigma factor 70 region 4 type 2 domain-containing protein</fullName>
    </recommendedName>
</protein>
<keyword evidence="3" id="KW-1185">Reference proteome</keyword>
<dbReference type="InterPro" id="IPR036388">
    <property type="entry name" value="WH-like_DNA-bd_sf"/>
</dbReference>
<feature type="domain" description="RNA polymerase sigma factor 70 region 4 type 2" evidence="1">
    <location>
        <begin position="34"/>
        <end position="79"/>
    </location>
</feature>
<organism evidence="2 3">
    <name type="scientific">Chitinophaga qingshengii</name>
    <dbReference type="NCBI Taxonomy" id="1569794"/>
    <lineage>
        <taxon>Bacteria</taxon>
        <taxon>Pseudomonadati</taxon>
        <taxon>Bacteroidota</taxon>
        <taxon>Chitinophagia</taxon>
        <taxon>Chitinophagales</taxon>
        <taxon>Chitinophagaceae</taxon>
        <taxon>Chitinophaga</taxon>
    </lineage>
</organism>
<dbReference type="Proteomes" id="UP000659124">
    <property type="component" value="Unassembled WGS sequence"/>
</dbReference>
<name>A0ABR7TMV6_9BACT</name>
<reference evidence="2 3" key="1">
    <citation type="submission" date="2020-09" db="EMBL/GenBank/DDBJ databases">
        <title>Genome sequences of type strains of Chitinophaga qingshengii and Chitinophaga varians.</title>
        <authorList>
            <person name="Kittiwongwattana C."/>
        </authorList>
    </citation>
    <scope>NUCLEOTIDE SEQUENCE [LARGE SCALE GENOMIC DNA]</scope>
    <source>
        <strain evidence="2 3">JCM 30026</strain>
    </source>
</reference>
<gene>
    <name evidence="2" type="ORF">ICL07_15635</name>
</gene>
<evidence type="ECO:0000313" key="3">
    <source>
        <dbReference type="Proteomes" id="UP000659124"/>
    </source>
</evidence>
<comment type="caution">
    <text evidence="2">The sequence shown here is derived from an EMBL/GenBank/DDBJ whole genome shotgun (WGS) entry which is preliminary data.</text>
</comment>
<evidence type="ECO:0000259" key="1">
    <source>
        <dbReference type="Pfam" id="PF08281"/>
    </source>
</evidence>
<dbReference type="Gene3D" id="1.10.10.10">
    <property type="entry name" value="Winged helix-like DNA-binding domain superfamily/Winged helix DNA-binding domain"/>
    <property type="match status" value="1"/>
</dbReference>
<dbReference type="EMBL" id="JACVFC010000002">
    <property type="protein sequence ID" value="MBC9931817.1"/>
    <property type="molecule type" value="Genomic_DNA"/>
</dbReference>
<dbReference type="Pfam" id="PF08281">
    <property type="entry name" value="Sigma70_r4_2"/>
    <property type="match status" value="1"/>
</dbReference>
<dbReference type="InterPro" id="IPR013324">
    <property type="entry name" value="RNA_pol_sigma_r3/r4-like"/>
</dbReference>
<evidence type="ECO:0000313" key="2">
    <source>
        <dbReference type="EMBL" id="MBC9931817.1"/>
    </source>
</evidence>
<accession>A0ABR7TMV6</accession>